<dbReference type="AlphaFoldDB" id="A0A7X2LUE4"/>
<comment type="caution">
    <text evidence="7">The sequence shown here is derived from an EMBL/GenBank/DDBJ whole genome shotgun (WGS) entry which is preliminary data.</text>
</comment>
<dbReference type="SMART" id="SM00283">
    <property type="entry name" value="MA"/>
    <property type="match status" value="1"/>
</dbReference>
<dbReference type="GO" id="GO:0004888">
    <property type="term" value="F:transmembrane signaling receptor activity"/>
    <property type="evidence" value="ECO:0007669"/>
    <property type="project" value="InterPro"/>
</dbReference>
<dbReference type="Pfam" id="PF12729">
    <property type="entry name" value="4HB_MCP_1"/>
    <property type="match status" value="1"/>
</dbReference>
<evidence type="ECO:0000256" key="1">
    <source>
        <dbReference type="ARBA" id="ARBA00004370"/>
    </source>
</evidence>
<sequence>MTVAKKMFLLVLSALIGILLLGVISHNQIDTVYERANFANENTVPSIRDIDRAYTAISNLRADVWRHIALTDSVAIVEMEAKMRDRMQVVEDALGDYEKNDISDSKDRTMLAADRAAVQAYENLRLRVMHLSREQKDTEAIALLMNAPEGVRVGAVFEEHRAYKAQLGEAAAKLAADAKALALRLLIGVAAATLLTVGALGVFLTRNLLRQLGGEPDYAVRVANRVAQGDLTVTVSTRPGDDSSLLYAIATMAGKLSGIIGDVRGAADALASASEQVSATAQGMSQASSEQAASVEQTSAAVEQMSSSITQNTANARTTDSMASQAATQAAQGGVAVRDTVVAMRSIAGKIGIIDDIAYQTNLLALNAAIEAARAGEHGKGFAVVAAEVRKLAERSQVAAQEIGELASGSVDKAELAGKLLDEMVPAITRTSSLVQEIAAGSEEQSVGAGQINMAMGQLSQSTQLNASSSEELAATAEEMSGQATQLQELVRFFTVADTAPPVRTPARGTVHDLASRRRASAGRPVVYAAKPPVDETDFVSF</sequence>
<keyword evidence="5" id="KW-1133">Transmembrane helix</keyword>
<dbReference type="RefSeq" id="WP_154374744.1">
    <property type="nucleotide sequence ID" value="NZ_WKJJ01000008.1"/>
</dbReference>
<keyword evidence="2" id="KW-0145">Chemotaxis</keyword>
<keyword evidence="4" id="KW-0807">Transducer</keyword>
<keyword evidence="5" id="KW-0812">Transmembrane</keyword>
<reference evidence="7 8" key="1">
    <citation type="submission" date="2019-11" db="EMBL/GenBank/DDBJ databases">
        <title>Novel species isolated from a subtropical stream in China.</title>
        <authorList>
            <person name="Lu H."/>
        </authorList>
    </citation>
    <scope>NUCLEOTIDE SEQUENCE [LARGE SCALE GENOMIC DNA]</scope>
    <source>
        <strain evidence="7 8">FT92W</strain>
    </source>
</reference>
<keyword evidence="8" id="KW-1185">Reference proteome</keyword>
<dbReference type="GO" id="GO:0005886">
    <property type="term" value="C:plasma membrane"/>
    <property type="evidence" value="ECO:0007669"/>
    <property type="project" value="TreeGrafter"/>
</dbReference>
<evidence type="ECO:0000256" key="5">
    <source>
        <dbReference type="SAM" id="Phobius"/>
    </source>
</evidence>
<dbReference type="PRINTS" id="PR00260">
    <property type="entry name" value="CHEMTRNSDUCR"/>
</dbReference>
<name>A0A7X2LUE4_9BURK</name>
<dbReference type="EMBL" id="WKJJ01000008">
    <property type="protein sequence ID" value="MRV72794.1"/>
    <property type="molecule type" value="Genomic_DNA"/>
</dbReference>
<dbReference type="InterPro" id="IPR051310">
    <property type="entry name" value="MCP_chemotaxis"/>
</dbReference>
<dbReference type="FunFam" id="1.10.287.950:FF:000001">
    <property type="entry name" value="Methyl-accepting chemotaxis sensory transducer"/>
    <property type="match status" value="1"/>
</dbReference>
<dbReference type="InterPro" id="IPR004090">
    <property type="entry name" value="Chemotax_Me-accpt_rcpt"/>
</dbReference>
<organism evidence="7 8">
    <name type="scientific">Pseudoduganella rivuli</name>
    <dbReference type="NCBI Taxonomy" id="2666085"/>
    <lineage>
        <taxon>Bacteria</taxon>
        <taxon>Pseudomonadati</taxon>
        <taxon>Pseudomonadota</taxon>
        <taxon>Betaproteobacteria</taxon>
        <taxon>Burkholderiales</taxon>
        <taxon>Oxalobacteraceae</taxon>
        <taxon>Telluria group</taxon>
        <taxon>Pseudoduganella</taxon>
    </lineage>
</organism>
<feature type="transmembrane region" description="Helical" evidence="5">
    <location>
        <begin position="181"/>
        <end position="204"/>
    </location>
</feature>
<comment type="subcellular location">
    <subcellularLocation>
        <location evidence="1">Membrane</location>
    </subcellularLocation>
</comment>
<gene>
    <name evidence="7" type="ORF">GJ700_13865</name>
</gene>
<dbReference type="PROSITE" id="PS50111">
    <property type="entry name" value="CHEMOTAXIS_TRANSDUC_2"/>
    <property type="match status" value="1"/>
</dbReference>
<accession>A0A7X2LUE4</accession>
<dbReference type="Gene3D" id="1.10.287.950">
    <property type="entry name" value="Methyl-accepting chemotaxis protein"/>
    <property type="match status" value="1"/>
</dbReference>
<dbReference type="PANTHER" id="PTHR43531:SF11">
    <property type="entry name" value="METHYL-ACCEPTING CHEMOTAXIS PROTEIN 3"/>
    <property type="match status" value="1"/>
</dbReference>
<feature type="domain" description="Methyl-accepting transducer" evidence="6">
    <location>
        <begin position="266"/>
        <end position="481"/>
    </location>
</feature>
<proteinExistence type="inferred from homology"/>
<dbReference type="Pfam" id="PF00015">
    <property type="entry name" value="MCPsignal"/>
    <property type="match status" value="1"/>
</dbReference>
<evidence type="ECO:0000313" key="8">
    <source>
        <dbReference type="Proteomes" id="UP000446768"/>
    </source>
</evidence>
<dbReference type="PANTHER" id="PTHR43531">
    <property type="entry name" value="PROTEIN ICFG"/>
    <property type="match status" value="1"/>
</dbReference>
<comment type="similarity">
    <text evidence="3">Belongs to the methyl-accepting chemotaxis (MCP) protein family.</text>
</comment>
<evidence type="ECO:0000256" key="3">
    <source>
        <dbReference type="ARBA" id="ARBA00029447"/>
    </source>
</evidence>
<evidence type="ECO:0000259" key="6">
    <source>
        <dbReference type="PROSITE" id="PS50111"/>
    </source>
</evidence>
<keyword evidence="5" id="KW-0472">Membrane</keyword>
<evidence type="ECO:0000313" key="7">
    <source>
        <dbReference type="EMBL" id="MRV72794.1"/>
    </source>
</evidence>
<dbReference type="GO" id="GO:0007165">
    <property type="term" value="P:signal transduction"/>
    <property type="evidence" value="ECO:0007669"/>
    <property type="project" value="UniProtKB-KW"/>
</dbReference>
<dbReference type="InterPro" id="IPR004089">
    <property type="entry name" value="MCPsignal_dom"/>
</dbReference>
<evidence type="ECO:0000256" key="4">
    <source>
        <dbReference type="PROSITE-ProRule" id="PRU00284"/>
    </source>
</evidence>
<evidence type="ECO:0000256" key="2">
    <source>
        <dbReference type="ARBA" id="ARBA00022500"/>
    </source>
</evidence>
<dbReference type="InterPro" id="IPR024478">
    <property type="entry name" value="HlyB_4HB_MCP"/>
</dbReference>
<protein>
    <submittedName>
        <fullName evidence="7">Methyl-accepting chemotaxis protein</fullName>
    </submittedName>
</protein>
<dbReference type="GO" id="GO:0006935">
    <property type="term" value="P:chemotaxis"/>
    <property type="evidence" value="ECO:0007669"/>
    <property type="project" value="UniProtKB-KW"/>
</dbReference>
<dbReference type="Proteomes" id="UP000446768">
    <property type="component" value="Unassembled WGS sequence"/>
</dbReference>
<dbReference type="SUPFAM" id="SSF58104">
    <property type="entry name" value="Methyl-accepting chemotaxis protein (MCP) signaling domain"/>
    <property type="match status" value="1"/>
</dbReference>